<proteinExistence type="predicted"/>
<accession>A0A1V6M163</accession>
<dbReference type="Pfam" id="PF07030">
    <property type="entry name" value="Phage_Mu_Gp36"/>
    <property type="match status" value="1"/>
</dbReference>
<comment type="caution">
    <text evidence="1">The sequence shown here is derived from an EMBL/GenBank/DDBJ whole genome shotgun (WGS) entry which is preliminary data.</text>
</comment>
<protein>
    <recommendedName>
        <fullName evidence="3">DUF1320 domain-containing protein</fullName>
    </recommendedName>
</protein>
<keyword evidence="2" id="KW-1185">Reference proteome</keyword>
<dbReference type="Proteomes" id="UP000242219">
    <property type="component" value="Unassembled WGS sequence"/>
</dbReference>
<gene>
    <name evidence="1" type="ORF">BIY37_04780</name>
</gene>
<evidence type="ECO:0000313" key="2">
    <source>
        <dbReference type="Proteomes" id="UP000242219"/>
    </source>
</evidence>
<dbReference type="EMBL" id="MJUW02000056">
    <property type="protein sequence ID" value="OQD46139.1"/>
    <property type="molecule type" value="Genomic_DNA"/>
</dbReference>
<evidence type="ECO:0008006" key="3">
    <source>
        <dbReference type="Google" id="ProtNLM"/>
    </source>
</evidence>
<dbReference type="RefSeq" id="WP_070066683.1">
    <property type="nucleotide sequence ID" value="NZ_MJUW02000056.1"/>
</dbReference>
<evidence type="ECO:0000313" key="1">
    <source>
        <dbReference type="EMBL" id="OQD46139.1"/>
    </source>
</evidence>
<dbReference type="InterPro" id="IPR009752">
    <property type="entry name" value="Phage_Mu_GpJ"/>
</dbReference>
<sequence length="142" mass="15568">MSYSNLTDIEKLLPETAIIQLTDDENIGTANETRVNESIAQADAEIDSYCGGRYTVPFAAVPDIVKKISVDIAIYNLYSRRVEEIPETRAERYKNAIRQLGDIASGRISIGEPGSIVTEAGGVQTNTTMDDRVFTKGTMVSF</sequence>
<reference evidence="1 2" key="1">
    <citation type="journal article" date="2016" name="Genome Announc.">
        <title>Draft Genome Sequence of the Anaerobic Ammonium-Oxidizing Bacterium 'Candidatus Brocadia sp. 40'.</title>
        <authorList>
            <person name="Ali M."/>
            <person name="Haroon M.F."/>
            <person name="Narita Y."/>
            <person name="Zhang L."/>
            <person name="Rangel Shaw D."/>
            <person name="Okabe S."/>
            <person name="Saikaly P.E."/>
        </authorList>
    </citation>
    <scope>NUCLEOTIDE SEQUENCE [LARGE SCALE GENOMIC DNA]</scope>
    <source>
        <strain evidence="1 2">40</strain>
    </source>
</reference>
<dbReference type="AlphaFoldDB" id="A0A1V6M163"/>
<name>A0A1V6M163_9BACT</name>
<organism evidence="1 2">
    <name type="scientific">Candidatus Brocadia sapporoensis</name>
    <dbReference type="NCBI Taxonomy" id="392547"/>
    <lineage>
        <taxon>Bacteria</taxon>
        <taxon>Pseudomonadati</taxon>
        <taxon>Planctomycetota</taxon>
        <taxon>Candidatus Brocadiia</taxon>
        <taxon>Candidatus Brocadiales</taxon>
        <taxon>Candidatus Brocadiaceae</taxon>
        <taxon>Candidatus Brocadia</taxon>
    </lineage>
</organism>